<dbReference type="KEGG" id="nml:Namu_2830"/>
<keyword evidence="1" id="KW-0812">Transmembrane</keyword>
<dbReference type="InParanoid" id="C8X9L7"/>
<gene>
    <name evidence="2" type="ordered locus">Namu_2830</name>
</gene>
<feature type="transmembrane region" description="Helical" evidence="1">
    <location>
        <begin position="72"/>
        <end position="93"/>
    </location>
</feature>
<evidence type="ECO:0000256" key="1">
    <source>
        <dbReference type="SAM" id="Phobius"/>
    </source>
</evidence>
<dbReference type="AlphaFoldDB" id="C8X9L7"/>
<dbReference type="STRING" id="479431.Namu_2830"/>
<keyword evidence="1" id="KW-1133">Transmembrane helix</keyword>
<proteinExistence type="predicted"/>
<keyword evidence="1" id="KW-0472">Membrane</keyword>
<evidence type="ECO:0000313" key="3">
    <source>
        <dbReference type="Proteomes" id="UP000002218"/>
    </source>
</evidence>
<evidence type="ECO:0008006" key="4">
    <source>
        <dbReference type="Google" id="ProtNLM"/>
    </source>
</evidence>
<accession>C8X9L7</accession>
<evidence type="ECO:0000313" key="2">
    <source>
        <dbReference type="EMBL" id="ACV79175.1"/>
    </source>
</evidence>
<protein>
    <recommendedName>
        <fullName evidence="4">Apolipoprotein N-acyltransferase</fullName>
    </recommendedName>
</protein>
<dbReference type="HOGENOM" id="CLU_1883521_0_0_11"/>
<feature type="transmembrane region" description="Helical" evidence="1">
    <location>
        <begin position="113"/>
        <end position="131"/>
    </location>
</feature>
<feature type="transmembrane region" description="Helical" evidence="1">
    <location>
        <begin position="16"/>
        <end position="34"/>
    </location>
</feature>
<reference evidence="2 3" key="2">
    <citation type="journal article" date="2010" name="Stand. Genomic Sci.">
        <title>Complete genome sequence of Nakamurella multipartita type strain (Y-104).</title>
        <authorList>
            <person name="Tice H."/>
            <person name="Mayilraj S."/>
            <person name="Sims D."/>
            <person name="Lapidus A."/>
            <person name="Nolan M."/>
            <person name="Lucas S."/>
            <person name="Glavina Del Rio T."/>
            <person name="Copeland A."/>
            <person name="Cheng J.F."/>
            <person name="Meincke L."/>
            <person name="Bruce D."/>
            <person name="Goodwin L."/>
            <person name="Pitluck S."/>
            <person name="Ivanova N."/>
            <person name="Mavromatis K."/>
            <person name="Ovchinnikova G."/>
            <person name="Pati A."/>
            <person name="Chen A."/>
            <person name="Palaniappan K."/>
            <person name="Land M."/>
            <person name="Hauser L."/>
            <person name="Chang Y.J."/>
            <person name="Jeffries C.D."/>
            <person name="Detter J.C."/>
            <person name="Brettin T."/>
            <person name="Rohde M."/>
            <person name="Goker M."/>
            <person name="Bristow J."/>
            <person name="Eisen J.A."/>
            <person name="Markowitz V."/>
            <person name="Hugenholtz P."/>
            <person name="Kyrpides N.C."/>
            <person name="Klenk H.P."/>
            <person name="Chen F."/>
        </authorList>
    </citation>
    <scope>NUCLEOTIDE SEQUENCE [LARGE SCALE GENOMIC DNA]</scope>
    <source>
        <strain evidence="3">ATCC 700099 / DSM 44233 / CIP 104796 / JCM 9543 / NBRC 105858 / Y-104</strain>
    </source>
</reference>
<dbReference type="Proteomes" id="UP000002218">
    <property type="component" value="Chromosome"/>
</dbReference>
<sequence>MTRARTGSGRPYPRRVLRVAVGIVGYAAVAALFLPFTWPALLATVLPLVVAGGYALRRPARPPAPAPSWRRIAPWAVVLAAGIGWELMALFRSPRADYPTISSIVSPLAAGQWWFRFLGYLLWLAAGTALVRRWA</sequence>
<keyword evidence="3" id="KW-1185">Reference proteome</keyword>
<reference evidence="3" key="1">
    <citation type="submission" date="2009-09" db="EMBL/GenBank/DDBJ databases">
        <title>The complete genome of Nakamurella multipartita DSM 44233.</title>
        <authorList>
            <consortium name="US DOE Joint Genome Institute (JGI-PGF)"/>
            <person name="Lucas S."/>
            <person name="Copeland A."/>
            <person name="Lapidus A."/>
            <person name="Glavina del Rio T."/>
            <person name="Dalin E."/>
            <person name="Tice H."/>
            <person name="Bruce D."/>
            <person name="Goodwin L."/>
            <person name="Pitluck S."/>
            <person name="Kyrpides N."/>
            <person name="Mavromatis K."/>
            <person name="Ivanova N."/>
            <person name="Ovchinnikova G."/>
            <person name="Sims D."/>
            <person name="Meincke L."/>
            <person name="Brettin T."/>
            <person name="Detter J.C."/>
            <person name="Han C."/>
            <person name="Larimer F."/>
            <person name="Land M."/>
            <person name="Hauser L."/>
            <person name="Markowitz V."/>
            <person name="Cheng J.-F."/>
            <person name="Hugenholtz P."/>
            <person name="Woyke T."/>
            <person name="Wu D."/>
            <person name="Klenk H.-P."/>
            <person name="Eisen J.A."/>
        </authorList>
    </citation>
    <scope>NUCLEOTIDE SEQUENCE [LARGE SCALE GENOMIC DNA]</scope>
    <source>
        <strain evidence="3">ATCC 700099 / DSM 44233 / CIP 104796 / JCM 9543 / NBRC 105858 / Y-104</strain>
    </source>
</reference>
<name>C8X9L7_NAKMY</name>
<dbReference type="EMBL" id="CP001737">
    <property type="protein sequence ID" value="ACV79175.1"/>
    <property type="molecule type" value="Genomic_DNA"/>
</dbReference>
<organism evidence="2 3">
    <name type="scientific">Nakamurella multipartita (strain ATCC 700099 / DSM 44233 / CIP 104796 / JCM 9543 / NBRC 105858 / Y-104)</name>
    <name type="common">Microsphaera multipartita</name>
    <dbReference type="NCBI Taxonomy" id="479431"/>
    <lineage>
        <taxon>Bacteria</taxon>
        <taxon>Bacillati</taxon>
        <taxon>Actinomycetota</taxon>
        <taxon>Actinomycetes</taxon>
        <taxon>Nakamurellales</taxon>
        <taxon>Nakamurellaceae</taxon>
        <taxon>Nakamurella</taxon>
    </lineage>
</organism>